<name>A0ABM8I688_9FIRM</name>
<dbReference type="PANTHER" id="PTHR45947">
    <property type="entry name" value="SULFOQUINOVOSYL TRANSFERASE SQD2"/>
    <property type="match status" value="1"/>
</dbReference>
<dbReference type="Proteomes" id="UP001305815">
    <property type="component" value="Chromosome"/>
</dbReference>
<feature type="domain" description="Glycosyltransferase subfamily 4-like N-terminal" evidence="2">
    <location>
        <begin position="42"/>
        <end position="138"/>
    </location>
</feature>
<reference evidence="4" key="1">
    <citation type="journal article" date="2023" name="Int. J. Syst. Evol. Microbiol.">
        <title>Claveliimonas bilis gen. nov., sp. nov., deoxycholic acid-producing bacteria isolated from human faeces, and reclassification of Sellimonas monacensis Zenner et al. 2021 as Claveliimonas monacensis comb. nov.</title>
        <authorList>
            <person name="Hisatomi A."/>
            <person name="Kastawa N.W.E.P.G."/>
            <person name="Song I."/>
            <person name="Ohkuma M."/>
            <person name="Fukiya S."/>
            <person name="Sakamoto M."/>
        </authorList>
    </citation>
    <scope>NUCLEOTIDE SEQUENCE [LARGE SCALE GENOMIC DNA]</scope>
    <source>
        <strain evidence="4">12BBH14</strain>
    </source>
</reference>
<proteinExistence type="predicted"/>
<gene>
    <name evidence="3" type="ORF">Lac1_28810</name>
</gene>
<evidence type="ECO:0000313" key="3">
    <source>
        <dbReference type="EMBL" id="BDZ78698.1"/>
    </source>
</evidence>
<sequence>MKIYLYKGGFSIVRKSGVGSAIRHQEQMLKETGVLVTDQWREADVVHINTVFPDSFFAAYLAKKQGKKVVYYGHSTMEDFRNSFVGSNMAAPLFKRWICRCYRMGDAVLTPTEYSRGLIMGYGIEKPVYSITNGVDTEFFCADRKAGRKFRKKYQIPEEKKVVISAGHLIRRKGIFDFLSLASEMPDTLFVWFGGGNSWAVPRDVKRALRNKPDNVLFAGYVEPRELKEAYCGADAFAFFSYEETEGIVVLEALACEVPVVVRDIPVYEGWLEDGVQVYKAADTKEFREKLEKIFFQCGLKMTAAGRKLAEEHGIYETGMRLNGIYEEMNRDERQSRTDIYKDG</sequence>
<dbReference type="Gene3D" id="3.40.50.2000">
    <property type="entry name" value="Glycogen Phosphorylase B"/>
    <property type="match status" value="2"/>
</dbReference>
<keyword evidence="3" id="KW-0808">Transferase</keyword>
<accession>A0ABM8I688</accession>
<dbReference type="Pfam" id="PF00534">
    <property type="entry name" value="Glycos_transf_1"/>
    <property type="match status" value="1"/>
</dbReference>
<dbReference type="PANTHER" id="PTHR45947:SF3">
    <property type="entry name" value="SULFOQUINOVOSYL TRANSFERASE SQD2"/>
    <property type="match status" value="1"/>
</dbReference>
<dbReference type="RefSeq" id="WP_316265767.1">
    <property type="nucleotide sequence ID" value="NZ_AP027742.1"/>
</dbReference>
<evidence type="ECO:0000313" key="4">
    <source>
        <dbReference type="Proteomes" id="UP001305815"/>
    </source>
</evidence>
<dbReference type="Pfam" id="PF13439">
    <property type="entry name" value="Glyco_transf_4"/>
    <property type="match status" value="1"/>
</dbReference>
<dbReference type="GO" id="GO:0016740">
    <property type="term" value="F:transferase activity"/>
    <property type="evidence" value="ECO:0007669"/>
    <property type="project" value="UniProtKB-KW"/>
</dbReference>
<dbReference type="EMBL" id="AP027742">
    <property type="protein sequence ID" value="BDZ78698.1"/>
    <property type="molecule type" value="Genomic_DNA"/>
</dbReference>
<evidence type="ECO:0000259" key="1">
    <source>
        <dbReference type="Pfam" id="PF00534"/>
    </source>
</evidence>
<dbReference type="SUPFAM" id="SSF53756">
    <property type="entry name" value="UDP-Glycosyltransferase/glycogen phosphorylase"/>
    <property type="match status" value="1"/>
</dbReference>
<dbReference type="InterPro" id="IPR028098">
    <property type="entry name" value="Glyco_trans_4-like_N"/>
</dbReference>
<keyword evidence="4" id="KW-1185">Reference proteome</keyword>
<dbReference type="InterPro" id="IPR001296">
    <property type="entry name" value="Glyco_trans_1"/>
</dbReference>
<dbReference type="InterPro" id="IPR050194">
    <property type="entry name" value="Glycosyltransferase_grp1"/>
</dbReference>
<organism evidence="3 4">
    <name type="scientific">Claveliimonas bilis</name>
    <dbReference type="NCBI Taxonomy" id="3028070"/>
    <lineage>
        <taxon>Bacteria</taxon>
        <taxon>Bacillati</taxon>
        <taxon>Bacillota</taxon>
        <taxon>Clostridia</taxon>
        <taxon>Lachnospirales</taxon>
        <taxon>Lachnospiraceae</taxon>
        <taxon>Claveliimonas</taxon>
    </lineage>
</organism>
<evidence type="ECO:0000259" key="2">
    <source>
        <dbReference type="Pfam" id="PF13439"/>
    </source>
</evidence>
<feature type="domain" description="Glycosyl transferase family 1" evidence="1">
    <location>
        <begin position="149"/>
        <end position="294"/>
    </location>
</feature>
<protein>
    <submittedName>
        <fullName evidence="3">Glycosyl transferase family 1</fullName>
    </submittedName>
</protein>